<dbReference type="Proteomes" id="UP000248758">
    <property type="component" value="Chromosome 1"/>
</dbReference>
<dbReference type="EMBL" id="LS483499">
    <property type="protein sequence ID" value="SQK73828.1"/>
    <property type="molecule type" value="Genomic_DNA"/>
</dbReference>
<accession>A0A2X5NK08</accession>
<proteinExistence type="predicted"/>
<evidence type="ECO:0000313" key="2">
    <source>
        <dbReference type="EMBL" id="SQK73828.1"/>
    </source>
</evidence>
<dbReference type="AlphaFoldDB" id="A0A2X5NK08"/>
<name>A0A2X5NK08_9GAMM</name>
<feature type="region of interest" description="Disordered" evidence="1">
    <location>
        <begin position="36"/>
        <end position="77"/>
    </location>
</feature>
<gene>
    <name evidence="2" type="ORF">NCTC11468_01080</name>
</gene>
<organism evidence="2 3">
    <name type="scientific">Tatumella ptyseos</name>
    <dbReference type="NCBI Taxonomy" id="82987"/>
    <lineage>
        <taxon>Bacteria</taxon>
        <taxon>Pseudomonadati</taxon>
        <taxon>Pseudomonadota</taxon>
        <taxon>Gammaproteobacteria</taxon>
        <taxon>Enterobacterales</taxon>
        <taxon>Erwiniaceae</taxon>
        <taxon>Tatumella</taxon>
    </lineage>
</organism>
<reference evidence="2 3" key="1">
    <citation type="submission" date="2018-06" db="EMBL/GenBank/DDBJ databases">
        <authorList>
            <consortium name="Pathogen Informatics"/>
            <person name="Doyle S."/>
        </authorList>
    </citation>
    <scope>NUCLEOTIDE SEQUENCE [LARGE SCALE GENOMIC DNA]</scope>
    <source>
        <strain evidence="2 3">NCTC11468</strain>
    </source>
</reference>
<feature type="compositionally biased region" description="Basic and acidic residues" evidence="1">
    <location>
        <begin position="42"/>
        <end position="53"/>
    </location>
</feature>
<evidence type="ECO:0000256" key="1">
    <source>
        <dbReference type="SAM" id="MobiDB-lite"/>
    </source>
</evidence>
<sequence>MWECAGEPPVAPSNPSATLIVSLSALSLYPAEYSPKQYRSAGPEKDASLKPEHGGGYANAIKSGLPAGRRMRQGEGR</sequence>
<dbReference type="KEGG" id="tpty:NCTC11468_01080"/>
<protein>
    <submittedName>
        <fullName evidence="2">Uncharacterized protein</fullName>
    </submittedName>
</protein>
<evidence type="ECO:0000313" key="3">
    <source>
        <dbReference type="Proteomes" id="UP000248758"/>
    </source>
</evidence>